<feature type="chain" id="PRO_5042586992" evidence="3">
    <location>
        <begin position="24"/>
        <end position="1118"/>
    </location>
</feature>
<protein>
    <submittedName>
        <fullName evidence="5">Tfp pilus assembly protein, tip-associated adhesin PilY1</fullName>
    </submittedName>
</protein>
<evidence type="ECO:0000256" key="2">
    <source>
        <dbReference type="ARBA" id="ARBA00022837"/>
    </source>
</evidence>
<reference evidence="5 6" key="1">
    <citation type="submission" date="2018-06" db="EMBL/GenBank/DDBJ databases">
        <authorList>
            <consortium name="Pathogen Informatics"/>
            <person name="Doyle S."/>
        </authorList>
    </citation>
    <scope>NUCLEOTIDE SEQUENCE [LARGE SCALE GENOMIC DNA]</scope>
    <source>
        <strain evidence="5 6">NCTC10894</strain>
    </source>
</reference>
<dbReference type="GeneID" id="34791369"/>
<dbReference type="AlphaFoldDB" id="A0AAJ4ZM86"/>
<accession>A0AAJ4ZM86</accession>
<evidence type="ECO:0000313" key="5">
    <source>
        <dbReference type="EMBL" id="SUD98039.1"/>
    </source>
</evidence>
<dbReference type="Pfam" id="PF05567">
    <property type="entry name" value="T4P_PilY1"/>
    <property type="match status" value="1"/>
</dbReference>
<dbReference type="GO" id="GO:0046872">
    <property type="term" value="F:metal ion binding"/>
    <property type="evidence" value="ECO:0007669"/>
    <property type="project" value="UniProtKB-KW"/>
</dbReference>
<dbReference type="Proteomes" id="UP000255008">
    <property type="component" value="Unassembled WGS sequence"/>
</dbReference>
<proteinExistence type="predicted"/>
<dbReference type="InterPro" id="IPR008707">
    <property type="entry name" value="B-propeller_PilY1"/>
</dbReference>
<dbReference type="EMBL" id="UGVE01000001">
    <property type="protein sequence ID" value="SUD98039.1"/>
    <property type="molecule type" value="Genomic_DNA"/>
</dbReference>
<gene>
    <name evidence="5" type="ORF">NCTC10894_02414</name>
</gene>
<organism evidence="5 6">
    <name type="scientific">Ralstonia mannitolilytica</name>
    <dbReference type="NCBI Taxonomy" id="105219"/>
    <lineage>
        <taxon>Bacteria</taxon>
        <taxon>Pseudomonadati</taxon>
        <taxon>Pseudomonadota</taxon>
        <taxon>Betaproteobacteria</taxon>
        <taxon>Burkholderiales</taxon>
        <taxon>Burkholderiaceae</taxon>
        <taxon>Ralstonia</taxon>
    </lineage>
</organism>
<keyword evidence="1" id="KW-0479">Metal-binding</keyword>
<comment type="caution">
    <text evidence="5">The sequence shown here is derived from an EMBL/GenBank/DDBJ whole genome shotgun (WGS) entry which is preliminary data.</text>
</comment>
<evidence type="ECO:0000313" key="6">
    <source>
        <dbReference type="Proteomes" id="UP000255008"/>
    </source>
</evidence>
<evidence type="ECO:0000256" key="1">
    <source>
        <dbReference type="ARBA" id="ARBA00022723"/>
    </source>
</evidence>
<dbReference type="KEGG" id="rmn:TK49_08310"/>
<dbReference type="RefSeq" id="WP_045786254.1">
    <property type="nucleotide sequence ID" value="NZ_BAAAEC010000025.1"/>
</dbReference>
<dbReference type="InterPro" id="IPR013320">
    <property type="entry name" value="ConA-like_dom_sf"/>
</dbReference>
<sequence length="1118" mass="114890">MIKNKPHFALLATAAVLPGVAQAQLVISDTLTGVASSYDWTALNGACLTAGNNTGPIPACTGLKYYANTTLVGGVTGRLPDTPGSGALRLTNGDFQAGTNGNNQTGAVVSNFTFPTNQGLQVTFTTVTYGGNAYSNANGQKSGADGISFFLSDGSKPATVGALGGSLGYSCSNGNPTYDGVQGGYIGLGIDEFGNFSNAGDNTNTGANANGGIGAIPGRISLRGAGNTNWAYLNSAYSSYYPSSLTASQRQAAVQKTCSTGTVWDYSNPSNPKKTSTKLSYNYNYITGDTLNGVTIYSQEATNNPTRGAATPITYALSITNDGLLSLSYSVNGGTVQPVITNQSITASNGPLPSSFRFGFSAGTGGGSNVHEITCFKAAPVEQSSSSAGTNIPQLGRVTAGTQLYLSYFHPKNWWGEVTAQTIGPDSTGKLVINSTVNWDASCTLTGGACTAMGSGTTVAAQTARSILTWNGTAGIPFQWANLTAAQKAALTAGDSSSTSARLSYLRGDRSQEVTSGGSGTFRARTGVLGDIGNSSPTWVGGPSAPYNGPWVDALYAKASPAEAAGSYANFKATYGQRQNVVYVGSNDGMLHGFRAGSFDANGNFVNNSTTPNDGTEILAYMPAAVVSMIHNGSNGKLDYASPGYTHNLYVDATPGTGELYYNGGWHTWLVGGLGGGGNANGPIGDGTTTGTGAIYALDVTDPSTFSESNASKLVIGEWSSASISCTNVANCGDYLGNTYGTPVIRRLHNGNWAVLFGNGLNSKNGTAGMFIMLVDSKGQVTFRYLDTGYGPAKAGTTSKNGIAFVTPADLDGDHISDYVYAGDVYGNVWRFDLTSQDPNSWSVSTTPLFTTSAGQPITSKVIVASVPGSGLGGPARLIVSFGTGQAFPATLTSPATYATANQALYGIWDWNMDGWNAIAPSTAKYASLASSAGPSGGIVASKDLRQQTSTDAGTSTSGLAQRTVTSSKVCWKGSTDCAGSNSDFGWTLPLPTGQNEQVVYSPSLQYGVVNVNTLIPAVQQVLSCNTTAASGFSYGISVANGGATANPYFYDKDGSFLTSGGQGVSAVGMSGTGTSTFVSLNGKVYAVMQGSDGTPRFIQINPSATAIGSRLNWLRLR</sequence>
<keyword evidence="3" id="KW-0732">Signal</keyword>
<evidence type="ECO:0000256" key="3">
    <source>
        <dbReference type="SAM" id="SignalP"/>
    </source>
</evidence>
<keyword evidence="2" id="KW-0106">Calcium</keyword>
<feature type="domain" description="PilY1 beta-propeller" evidence="4">
    <location>
        <begin position="529"/>
        <end position="917"/>
    </location>
</feature>
<evidence type="ECO:0000259" key="4">
    <source>
        <dbReference type="Pfam" id="PF05567"/>
    </source>
</evidence>
<dbReference type="Gene3D" id="2.60.120.200">
    <property type="match status" value="1"/>
</dbReference>
<feature type="signal peptide" evidence="3">
    <location>
        <begin position="1"/>
        <end position="23"/>
    </location>
</feature>
<dbReference type="SUPFAM" id="SSF49899">
    <property type="entry name" value="Concanavalin A-like lectins/glucanases"/>
    <property type="match status" value="1"/>
</dbReference>
<name>A0AAJ4ZM86_9RALS</name>